<sequence>MVGLFIEIGDIVVYFKGNLGKGLEVVCGNSHKISRDKPVKIYP</sequence>
<dbReference type="AlphaFoldDB" id="S5Z4M4"/>
<dbReference type="KEGG" id="tlt:OCC_13675"/>
<dbReference type="HOGENOM" id="CLU_3228019_0_0_2"/>
<name>S5Z4M4_THELN</name>
<dbReference type="STRING" id="523849.OCC_13675"/>
<dbReference type="EMBL" id="CP006670">
    <property type="protein sequence ID" value="AGT34225.1"/>
    <property type="molecule type" value="Genomic_DNA"/>
</dbReference>
<organism evidence="1 2">
    <name type="scientific">Thermococcus litoralis (strain ATCC 51850 / DSM 5473 / JCM 8560 / NS-C)</name>
    <dbReference type="NCBI Taxonomy" id="523849"/>
    <lineage>
        <taxon>Archaea</taxon>
        <taxon>Methanobacteriati</taxon>
        <taxon>Methanobacteriota</taxon>
        <taxon>Thermococci</taxon>
        <taxon>Thermococcales</taxon>
        <taxon>Thermococcaceae</taxon>
        <taxon>Thermococcus</taxon>
    </lineage>
</organism>
<proteinExistence type="predicted"/>
<dbReference type="PaxDb" id="523849-OCC_13675"/>
<protein>
    <submittedName>
        <fullName evidence="1">Uncharacterized protein</fullName>
    </submittedName>
</protein>
<keyword evidence="2" id="KW-1185">Reference proteome</keyword>
<dbReference type="Proteomes" id="UP000015502">
    <property type="component" value="Chromosome"/>
</dbReference>
<reference evidence="1 2" key="1">
    <citation type="journal article" date="2012" name="J. Bacteriol.">
        <title>Genome sequence of the model hyperthermophilic archaeon Thermococcus litoralis NS-C.</title>
        <authorList>
            <person name="Gardner A.F."/>
            <person name="Kumar S."/>
            <person name="Perler F.B."/>
        </authorList>
    </citation>
    <scope>NUCLEOTIDE SEQUENCE [LARGE SCALE GENOMIC DNA]</scope>
    <source>
        <strain evidence="2">ATCC 51850 / DSM 5473 / JCM 8560 / NS-C</strain>
    </source>
</reference>
<accession>S5Z4M4</accession>
<gene>
    <name evidence="1" type="ORF">OCC_13675</name>
</gene>
<evidence type="ECO:0000313" key="2">
    <source>
        <dbReference type="Proteomes" id="UP000015502"/>
    </source>
</evidence>
<evidence type="ECO:0000313" key="1">
    <source>
        <dbReference type="EMBL" id="AGT34225.1"/>
    </source>
</evidence>